<keyword evidence="2" id="KW-1185">Reference proteome</keyword>
<organism evidence="1 2">
    <name type="scientific">Ambrosiozyma monospora</name>
    <name type="common">Yeast</name>
    <name type="synonym">Endomycopsis monosporus</name>
    <dbReference type="NCBI Taxonomy" id="43982"/>
    <lineage>
        <taxon>Eukaryota</taxon>
        <taxon>Fungi</taxon>
        <taxon>Dikarya</taxon>
        <taxon>Ascomycota</taxon>
        <taxon>Saccharomycotina</taxon>
        <taxon>Pichiomycetes</taxon>
        <taxon>Pichiales</taxon>
        <taxon>Pichiaceae</taxon>
        <taxon>Ambrosiozyma</taxon>
    </lineage>
</organism>
<sequence length="237" mass="25898">MSKESSLKQEASMHPITSIISPNDVNVISSIGNNMVISHNPNISKDEAVINALGYKQEFKREFSFFTTFSVSFSVLGLLPSIASTLFYSICYAGNAGITWGYLVGMIGVMCVALSMAEISSAFPTSGGLYYATAMLSPPKYKALLSWCVGWSNYFVQVTAAPSVGYSCASMILALKQMTDESYTAPTWHCYLLTMAITFACAAIASAPTKWIAWINSCSTIMNMLFLFISFVMEYPF</sequence>
<dbReference type="EMBL" id="BSXS01014221">
    <property type="protein sequence ID" value="GMF05140.1"/>
    <property type="molecule type" value="Genomic_DNA"/>
</dbReference>
<accession>A0ACB5U8M6</accession>
<gene>
    <name evidence="1" type="ORF">Amon02_001222900</name>
</gene>
<evidence type="ECO:0000313" key="1">
    <source>
        <dbReference type="EMBL" id="GMF05140.1"/>
    </source>
</evidence>
<dbReference type="Proteomes" id="UP001165064">
    <property type="component" value="Unassembled WGS sequence"/>
</dbReference>
<comment type="caution">
    <text evidence="1">The sequence shown here is derived from an EMBL/GenBank/DDBJ whole genome shotgun (WGS) entry which is preliminary data.</text>
</comment>
<reference evidence="1" key="1">
    <citation type="submission" date="2023-04" db="EMBL/GenBank/DDBJ databases">
        <title>Ambrosiozyma monospora NBRC 10751.</title>
        <authorList>
            <person name="Ichikawa N."/>
            <person name="Sato H."/>
            <person name="Tonouchi N."/>
        </authorList>
    </citation>
    <scope>NUCLEOTIDE SEQUENCE</scope>
    <source>
        <strain evidence="1">NBRC 10751</strain>
    </source>
</reference>
<evidence type="ECO:0000313" key="2">
    <source>
        <dbReference type="Proteomes" id="UP001165064"/>
    </source>
</evidence>
<proteinExistence type="predicted"/>
<protein>
    <submittedName>
        <fullName evidence="1">Unnamed protein product</fullName>
    </submittedName>
</protein>
<name>A0ACB5U8M6_AMBMO</name>